<dbReference type="GO" id="GO:0055085">
    <property type="term" value="P:transmembrane transport"/>
    <property type="evidence" value="ECO:0007669"/>
    <property type="project" value="InterPro"/>
</dbReference>
<evidence type="ECO:0000256" key="5">
    <source>
        <dbReference type="ARBA" id="ARBA00022989"/>
    </source>
</evidence>
<keyword evidence="2" id="KW-0813">Transport</keyword>
<evidence type="ECO:0008006" key="10">
    <source>
        <dbReference type="Google" id="ProtNLM"/>
    </source>
</evidence>
<dbReference type="Proteomes" id="UP000199274">
    <property type="component" value="Unassembled WGS sequence"/>
</dbReference>
<feature type="transmembrane region" description="Helical" evidence="7">
    <location>
        <begin position="119"/>
        <end position="140"/>
    </location>
</feature>
<sequence length="333" mass="38001">MYFYLLVKIIIYKFLYSGTEFKWYFYNQFFAMSNFILIFVFLFLGIIFQNIKGFPVPIYKLLNKIVIYVCLPALALYYIPKIEWSNELLFPIGVAWITFAGAYFLFSFLGKKFGWSRKLIGCLIITAGLGNTSFLGFPIIEALYGEEGLKTAILVDQPGSFVVLSTLGILVATLYSTGTPNGFHIAKKIMFFPPFITFLAACLMNYLNFDFHEYVQYVLQKTGSVMTPLAMLSVGLQLRFDRKSQHWKFLGLGLLYKLMLTPALLYLLYVVILQQHSKMIEVAIMESAMAPMITASILATSHGLKPRLSSMMIGFGIPLSFITLVFWYFVLQI</sequence>
<feature type="transmembrane region" description="Helical" evidence="7">
    <location>
        <begin position="311"/>
        <end position="330"/>
    </location>
</feature>
<keyword evidence="5 7" id="KW-1133">Transmembrane helix</keyword>
<dbReference type="GO" id="GO:0016020">
    <property type="term" value="C:membrane"/>
    <property type="evidence" value="ECO:0007669"/>
    <property type="project" value="UniProtKB-SubCell"/>
</dbReference>
<evidence type="ECO:0000313" key="9">
    <source>
        <dbReference type="Proteomes" id="UP000199274"/>
    </source>
</evidence>
<reference evidence="9" key="1">
    <citation type="submission" date="2016-10" db="EMBL/GenBank/DDBJ databases">
        <authorList>
            <person name="Varghese N."/>
            <person name="Submissions S."/>
        </authorList>
    </citation>
    <scope>NUCLEOTIDE SEQUENCE [LARGE SCALE GENOMIC DNA]</scope>
    <source>
        <strain evidence="9">CGMCC 1.2747</strain>
    </source>
</reference>
<dbReference type="InterPro" id="IPR004776">
    <property type="entry name" value="Mem_transp_PIN-like"/>
</dbReference>
<evidence type="ECO:0000256" key="4">
    <source>
        <dbReference type="ARBA" id="ARBA00022692"/>
    </source>
</evidence>
<feature type="transmembrane region" description="Helical" evidence="7">
    <location>
        <begin position="279"/>
        <end position="299"/>
    </location>
</feature>
<keyword evidence="3" id="KW-1003">Cell membrane</keyword>
<dbReference type="STRING" id="178355.SAMN04488062_106135"/>
<protein>
    <recommendedName>
        <fullName evidence="10">Malate permease</fullName>
    </recommendedName>
</protein>
<evidence type="ECO:0000313" key="8">
    <source>
        <dbReference type="EMBL" id="SDH35937.1"/>
    </source>
</evidence>
<feature type="transmembrane region" description="Helical" evidence="7">
    <location>
        <begin position="160"/>
        <end position="177"/>
    </location>
</feature>
<comment type="subcellular location">
    <subcellularLocation>
        <location evidence="1">Membrane</location>
        <topology evidence="1">Multi-pass membrane protein</topology>
    </subcellularLocation>
</comment>
<evidence type="ECO:0000256" key="6">
    <source>
        <dbReference type="ARBA" id="ARBA00023136"/>
    </source>
</evidence>
<organism evidence="8 9">
    <name type="scientific">Flavobacterium omnivorum</name>
    <dbReference type="NCBI Taxonomy" id="178355"/>
    <lineage>
        <taxon>Bacteria</taxon>
        <taxon>Pseudomonadati</taxon>
        <taxon>Bacteroidota</taxon>
        <taxon>Flavobacteriia</taxon>
        <taxon>Flavobacteriales</taxon>
        <taxon>Flavobacteriaceae</taxon>
        <taxon>Flavobacterium</taxon>
    </lineage>
</organism>
<feature type="transmembrane region" description="Helical" evidence="7">
    <location>
        <begin position="91"/>
        <end position="110"/>
    </location>
</feature>
<keyword evidence="9" id="KW-1185">Reference proteome</keyword>
<evidence type="ECO:0000256" key="2">
    <source>
        <dbReference type="ARBA" id="ARBA00022448"/>
    </source>
</evidence>
<name>A0A1G8BRX5_9FLAO</name>
<dbReference type="Pfam" id="PF03547">
    <property type="entry name" value="Mem_trans"/>
    <property type="match status" value="2"/>
</dbReference>
<feature type="transmembrane region" description="Helical" evidence="7">
    <location>
        <begin position="29"/>
        <end position="49"/>
    </location>
</feature>
<dbReference type="EMBL" id="FNDB01000006">
    <property type="protein sequence ID" value="SDH35937.1"/>
    <property type="molecule type" value="Genomic_DNA"/>
</dbReference>
<evidence type="ECO:0000256" key="3">
    <source>
        <dbReference type="ARBA" id="ARBA00022475"/>
    </source>
</evidence>
<evidence type="ECO:0000256" key="1">
    <source>
        <dbReference type="ARBA" id="ARBA00004141"/>
    </source>
</evidence>
<proteinExistence type="predicted"/>
<accession>A0A1G8BRX5</accession>
<dbReference type="PANTHER" id="PTHR36838:SF1">
    <property type="entry name" value="SLR1864 PROTEIN"/>
    <property type="match status" value="1"/>
</dbReference>
<feature type="transmembrane region" description="Helical" evidence="7">
    <location>
        <begin position="61"/>
        <end position="79"/>
    </location>
</feature>
<feature type="transmembrane region" description="Helical" evidence="7">
    <location>
        <begin position="250"/>
        <end position="273"/>
    </location>
</feature>
<gene>
    <name evidence="8" type="ORF">SAMN04488062_106135</name>
</gene>
<feature type="transmembrane region" description="Helical" evidence="7">
    <location>
        <begin position="189"/>
        <end position="207"/>
    </location>
</feature>
<dbReference type="PANTHER" id="PTHR36838">
    <property type="entry name" value="AUXIN EFFLUX CARRIER FAMILY PROTEIN"/>
    <property type="match status" value="1"/>
</dbReference>
<evidence type="ECO:0000256" key="7">
    <source>
        <dbReference type="SAM" id="Phobius"/>
    </source>
</evidence>
<dbReference type="AlphaFoldDB" id="A0A1G8BRX5"/>
<keyword evidence="4 7" id="KW-0812">Transmembrane</keyword>
<keyword evidence="6 7" id="KW-0472">Membrane</keyword>